<protein>
    <submittedName>
        <fullName evidence="2">DUF4255 domain-containing protein</fullName>
    </submittedName>
</protein>
<evidence type="ECO:0000259" key="1">
    <source>
        <dbReference type="Pfam" id="PF14065"/>
    </source>
</evidence>
<evidence type="ECO:0000313" key="2">
    <source>
        <dbReference type="EMBL" id="RAV11459.1"/>
    </source>
</evidence>
<dbReference type="InterPro" id="IPR025351">
    <property type="entry name" value="Pvc16_N"/>
</dbReference>
<name>A0A329LUK4_9BACL</name>
<comment type="caution">
    <text evidence="2">The sequence shown here is derived from an EMBL/GenBank/DDBJ whole genome shotgun (WGS) entry which is preliminary data.</text>
</comment>
<evidence type="ECO:0000313" key="3">
    <source>
        <dbReference type="Proteomes" id="UP000250369"/>
    </source>
</evidence>
<dbReference type="Proteomes" id="UP000250369">
    <property type="component" value="Unassembled WGS sequence"/>
</dbReference>
<sequence length="219" mass="24504">MDLERSFRTLFRPAGRETCVSGTAIADVGSTLIKLLRDKLDDLSPDSIKLHSPADLTEVATPTRLTLFMYNVLENPYMRFQDTSFPQEGPFRMPPLVLDLYYMLTAYSTASDLTERTLEEHEILGRAMSVLHDNASLGDESLQGGLAGSDQNLRITLNPVMVPELSDIWTAFSSLNLRPSVCYIVSPLQIQSARQNNPARVQKRILQSTFYDVNDSGRS</sequence>
<feature type="domain" description="Pvc16 N-terminal" evidence="1">
    <location>
        <begin position="28"/>
        <end position="201"/>
    </location>
</feature>
<keyword evidence="3" id="KW-1185">Reference proteome</keyword>
<accession>A0A329LUK4</accession>
<organism evidence="2 3">
    <name type="scientific">Paenibacillus contaminans</name>
    <dbReference type="NCBI Taxonomy" id="450362"/>
    <lineage>
        <taxon>Bacteria</taxon>
        <taxon>Bacillati</taxon>
        <taxon>Bacillota</taxon>
        <taxon>Bacilli</taxon>
        <taxon>Bacillales</taxon>
        <taxon>Paenibacillaceae</taxon>
        <taxon>Paenibacillus</taxon>
    </lineage>
</organism>
<dbReference type="EMBL" id="QMFB01000037">
    <property type="protein sequence ID" value="RAV11459.1"/>
    <property type="molecule type" value="Genomic_DNA"/>
</dbReference>
<dbReference type="Pfam" id="PF14065">
    <property type="entry name" value="Pvc16_N"/>
    <property type="match status" value="1"/>
</dbReference>
<dbReference type="AlphaFoldDB" id="A0A329LUK4"/>
<reference evidence="2 3" key="1">
    <citation type="journal article" date="2009" name="Int. J. Syst. Evol. Microbiol.">
        <title>Paenibacillus contaminans sp. nov., isolated from a contaminated laboratory plate.</title>
        <authorList>
            <person name="Chou J.H."/>
            <person name="Lee J.H."/>
            <person name="Lin M.C."/>
            <person name="Chang P.S."/>
            <person name="Arun A.B."/>
            <person name="Young C.C."/>
            <person name="Chen W.M."/>
        </authorList>
    </citation>
    <scope>NUCLEOTIDE SEQUENCE [LARGE SCALE GENOMIC DNA]</scope>
    <source>
        <strain evidence="2 3">CKOBP-6</strain>
    </source>
</reference>
<gene>
    <name evidence="2" type="ORF">DQG23_36035</name>
</gene>
<proteinExistence type="predicted"/>